<dbReference type="Pfam" id="PF14317">
    <property type="entry name" value="YcxB"/>
    <property type="match status" value="1"/>
</dbReference>
<feature type="transmembrane region" description="Helical" evidence="1">
    <location>
        <begin position="36"/>
        <end position="53"/>
    </location>
</feature>
<dbReference type="RefSeq" id="WP_066976397.1">
    <property type="nucleotide sequence ID" value="NZ_LUUI01000008.1"/>
</dbReference>
<evidence type="ECO:0000259" key="2">
    <source>
        <dbReference type="Pfam" id="PF14317"/>
    </source>
</evidence>
<dbReference type="EMBL" id="LUUI01000008">
    <property type="protein sequence ID" value="OAI21565.1"/>
    <property type="molecule type" value="Genomic_DNA"/>
</dbReference>
<dbReference type="Proteomes" id="UP000078476">
    <property type="component" value="Unassembled WGS sequence"/>
</dbReference>
<keyword evidence="1" id="KW-0472">Membrane</keyword>
<name>A0A177NUB1_9GAMM</name>
<accession>A0A177NUB1</accession>
<feature type="transmembrane region" description="Helical" evidence="1">
    <location>
        <begin position="59"/>
        <end position="77"/>
    </location>
</feature>
<keyword evidence="1" id="KW-1133">Transmembrane helix</keyword>
<dbReference type="InterPro" id="IPR025588">
    <property type="entry name" value="YcxB-like_C"/>
</dbReference>
<gene>
    <name evidence="3" type="ORF">A1359_19270</name>
</gene>
<evidence type="ECO:0000313" key="3">
    <source>
        <dbReference type="EMBL" id="OAI21565.1"/>
    </source>
</evidence>
<dbReference type="AlphaFoldDB" id="A0A177NUB1"/>
<keyword evidence="1" id="KW-0812">Transmembrane</keyword>
<reference evidence="3 4" key="1">
    <citation type="submission" date="2016-03" db="EMBL/GenBank/DDBJ databases">
        <authorList>
            <person name="Ploux O."/>
        </authorList>
    </citation>
    <scope>NUCLEOTIDE SEQUENCE [LARGE SCALE GENOMIC DNA]</scope>
    <source>
        <strain evidence="3 4">R-45370</strain>
    </source>
</reference>
<keyword evidence="4" id="KW-1185">Reference proteome</keyword>
<comment type="caution">
    <text evidence="3">The sequence shown here is derived from an EMBL/GenBank/DDBJ whole genome shotgun (WGS) entry which is preliminary data.</text>
</comment>
<evidence type="ECO:0000256" key="1">
    <source>
        <dbReference type="SAM" id="Phobius"/>
    </source>
</evidence>
<evidence type="ECO:0000313" key="4">
    <source>
        <dbReference type="Proteomes" id="UP000078476"/>
    </source>
</evidence>
<dbReference type="STRING" id="980561.A1359_19270"/>
<feature type="domain" description="YcxB-like C-terminal" evidence="2">
    <location>
        <begin position="108"/>
        <end position="165"/>
    </location>
</feature>
<dbReference type="OrthoDB" id="5565912at2"/>
<organism evidence="3 4">
    <name type="scientific">Methylomonas lenta</name>
    <dbReference type="NCBI Taxonomy" id="980561"/>
    <lineage>
        <taxon>Bacteria</taxon>
        <taxon>Pseudomonadati</taxon>
        <taxon>Pseudomonadota</taxon>
        <taxon>Gammaproteobacteria</taxon>
        <taxon>Methylococcales</taxon>
        <taxon>Methylococcaceae</taxon>
        <taxon>Methylomonas</taxon>
    </lineage>
</organism>
<proteinExistence type="predicted"/>
<protein>
    <recommendedName>
        <fullName evidence="2">YcxB-like C-terminal domain-containing protein</fullName>
    </recommendedName>
</protein>
<sequence length="174" mass="20726">MLEIEYEFREKDLIHFNELRLANDPVMQKKIRQNRLLVPGVMLVFGLFYYVYYVDMMTTAYITLLALGWGIASPFIMKIDLRRQFFDKYTENEKKAMFGIHQLRIDHEFMFERSPGGTTHKTPWSEMLRIERHKDYIYVYIDIDAAIVIPRETVKKGDLKAFVKQAESMIDRLG</sequence>